<evidence type="ECO:0008006" key="3">
    <source>
        <dbReference type="Google" id="ProtNLM"/>
    </source>
</evidence>
<evidence type="ECO:0000313" key="2">
    <source>
        <dbReference type="Proteomes" id="UP000295468"/>
    </source>
</evidence>
<evidence type="ECO:0000313" key="1">
    <source>
        <dbReference type="EMBL" id="TDQ32216.1"/>
    </source>
</evidence>
<dbReference type="Gene3D" id="3.30.530.20">
    <property type="match status" value="1"/>
</dbReference>
<sequence length="146" mass="16763">MMIRLEFSVDIKAGKEAIWNALWSDSGYRDWCGVFFEGSYVVTDDWKEGSTVMFLSPDQSGIYSTIEKHIPNKIMQFKHCGMVKKGEKQPVDEKTKEWAGAMETYTLTEGQDVNTLTVEIDIMDEHLDFMKTTFPKALEKLKDNCS</sequence>
<accession>A0A4R6TP81</accession>
<keyword evidence="2" id="KW-1185">Reference proteome</keyword>
<dbReference type="InterPro" id="IPR023393">
    <property type="entry name" value="START-like_dom_sf"/>
</dbReference>
<reference evidence="1 2" key="1">
    <citation type="submission" date="2019-03" db="EMBL/GenBank/DDBJ databases">
        <title>Genomic Encyclopedia of Archaeal and Bacterial Type Strains, Phase II (KMG-II): from individual species to whole genera.</title>
        <authorList>
            <person name="Goeker M."/>
        </authorList>
    </citation>
    <scope>NUCLEOTIDE SEQUENCE [LARGE SCALE GENOMIC DNA]</scope>
    <source>
        <strain evidence="1 2">DSM 18435</strain>
    </source>
</reference>
<dbReference type="RefSeq" id="WP_133642296.1">
    <property type="nucleotide sequence ID" value="NZ_SNYI01000001.1"/>
</dbReference>
<protein>
    <recommendedName>
        <fullName evidence="3">Activator of Hsp90 ATPase-like protein</fullName>
    </recommendedName>
</protein>
<name>A0A4R6TP81_9FLAO</name>
<dbReference type="SUPFAM" id="SSF55961">
    <property type="entry name" value="Bet v1-like"/>
    <property type="match status" value="1"/>
</dbReference>
<proteinExistence type="predicted"/>
<dbReference type="OrthoDB" id="2355173at2"/>
<dbReference type="EMBL" id="SNYI01000001">
    <property type="protein sequence ID" value="TDQ32216.1"/>
    <property type="molecule type" value="Genomic_DNA"/>
</dbReference>
<comment type="caution">
    <text evidence="1">The sequence shown here is derived from an EMBL/GenBank/DDBJ whole genome shotgun (WGS) entry which is preliminary data.</text>
</comment>
<organism evidence="1 2">
    <name type="scientific">Zeaxanthinibacter enoshimensis</name>
    <dbReference type="NCBI Taxonomy" id="392009"/>
    <lineage>
        <taxon>Bacteria</taxon>
        <taxon>Pseudomonadati</taxon>
        <taxon>Bacteroidota</taxon>
        <taxon>Flavobacteriia</taxon>
        <taxon>Flavobacteriales</taxon>
        <taxon>Flavobacteriaceae</taxon>
        <taxon>Zeaxanthinibacter</taxon>
    </lineage>
</organism>
<gene>
    <name evidence="1" type="ORF">CLV82_0039</name>
</gene>
<dbReference type="Proteomes" id="UP000295468">
    <property type="component" value="Unassembled WGS sequence"/>
</dbReference>
<dbReference type="AlphaFoldDB" id="A0A4R6TP81"/>